<comment type="domain">
    <text evidence="12">The clip domain consists of 35-55 residues which are 'knitted' together usually by 3 conserved disulfide bonds forming a clip-like compact structure.</text>
</comment>
<evidence type="ECO:0000256" key="11">
    <source>
        <dbReference type="RuleBase" id="RU363034"/>
    </source>
</evidence>
<dbReference type="InterPro" id="IPR009003">
    <property type="entry name" value="Peptidase_S1_PA"/>
</dbReference>
<reference evidence="15 16" key="2">
    <citation type="journal article" date="2010" name="Nucleic Acids Res.">
        <title>BeetleBase in 2010: revisions to provide comprehensive genomic information for Tribolium castaneum.</title>
        <authorList>
            <person name="Kim H.S."/>
            <person name="Murphy T."/>
            <person name="Xia J."/>
            <person name="Caragea D."/>
            <person name="Park Y."/>
            <person name="Beeman R.W."/>
            <person name="Lorenzen M.D."/>
            <person name="Butcher S."/>
            <person name="Manak J.R."/>
            <person name="Brown S.J."/>
        </authorList>
    </citation>
    <scope>GENOME REANNOTATION</scope>
    <source>
        <strain evidence="15 16">Georgia GA2</strain>
    </source>
</reference>
<dbReference type="InterPro" id="IPR051487">
    <property type="entry name" value="Ser/Thr_Proteases_Immune/Dev"/>
</dbReference>
<evidence type="ECO:0000256" key="8">
    <source>
        <dbReference type="ARBA" id="ARBA00023157"/>
    </source>
</evidence>
<feature type="domain" description="Clip" evidence="14">
    <location>
        <begin position="29"/>
        <end position="84"/>
    </location>
</feature>
<feature type="signal peptide" evidence="12">
    <location>
        <begin position="1"/>
        <end position="21"/>
    </location>
</feature>
<accession>D6WP86</accession>
<dbReference type="MEROPS" id="S01.B31"/>
<keyword evidence="4 11" id="KW-0378">Hydrolase</keyword>
<proteinExistence type="inferred from homology"/>
<dbReference type="Pfam" id="PF00089">
    <property type="entry name" value="Trypsin"/>
    <property type="match status" value="1"/>
</dbReference>
<dbReference type="STRING" id="7070.D6WP86"/>
<feature type="chain" id="PRO_5023962959" description="CLIP domain-containing serine protease" evidence="12">
    <location>
        <begin position="22"/>
        <end position="383"/>
    </location>
</feature>
<dbReference type="GO" id="GO:0051604">
    <property type="term" value="P:protein maturation"/>
    <property type="evidence" value="ECO:0007669"/>
    <property type="project" value="UniProtKB-ARBA"/>
</dbReference>
<dbReference type="InterPro" id="IPR038565">
    <property type="entry name" value="CLIP_sf"/>
</dbReference>
<dbReference type="FunFam" id="2.40.10.10:FF:000078">
    <property type="entry name" value="Serine protease H137"/>
    <property type="match status" value="1"/>
</dbReference>
<dbReference type="GO" id="GO:0005615">
    <property type="term" value="C:extracellular space"/>
    <property type="evidence" value="ECO:0000318"/>
    <property type="project" value="GO_Central"/>
</dbReference>
<evidence type="ECO:0000256" key="6">
    <source>
        <dbReference type="ARBA" id="ARBA00022837"/>
    </source>
</evidence>
<dbReference type="SMART" id="SM00680">
    <property type="entry name" value="CLIP"/>
    <property type="match status" value="1"/>
</dbReference>
<reference evidence="15 16" key="1">
    <citation type="journal article" date="2008" name="Nature">
        <title>The genome of the model beetle and pest Tribolium castaneum.</title>
        <authorList>
            <consortium name="Tribolium Genome Sequencing Consortium"/>
            <person name="Richards S."/>
            <person name="Gibbs R.A."/>
            <person name="Weinstock G.M."/>
            <person name="Brown S.J."/>
            <person name="Denell R."/>
            <person name="Beeman R.W."/>
            <person name="Gibbs R."/>
            <person name="Beeman R.W."/>
            <person name="Brown S.J."/>
            <person name="Bucher G."/>
            <person name="Friedrich M."/>
            <person name="Grimmelikhuijzen C.J."/>
            <person name="Klingler M."/>
            <person name="Lorenzen M."/>
            <person name="Richards S."/>
            <person name="Roth S."/>
            <person name="Schroder R."/>
            <person name="Tautz D."/>
            <person name="Zdobnov E.M."/>
            <person name="Muzny D."/>
            <person name="Gibbs R.A."/>
            <person name="Weinstock G.M."/>
            <person name="Attaway T."/>
            <person name="Bell S."/>
            <person name="Buhay C.J."/>
            <person name="Chandrabose M.N."/>
            <person name="Chavez D."/>
            <person name="Clerk-Blankenburg K.P."/>
            <person name="Cree A."/>
            <person name="Dao M."/>
            <person name="Davis C."/>
            <person name="Chacko J."/>
            <person name="Dinh H."/>
            <person name="Dugan-Rocha S."/>
            <person name="Fowler G."/>
            <person name="Garner T.T."/>
            <person name="Garnes J."/>
            <person name="Gnirke A."/>
            <person name="Hawes A."/>
            <person name="Hernandez J."/>
            <person name="Hines S."/>
            <person name="Holder M."/>
            <person name="Hume J."/>
            <person name="Jhangiani S.N."/>
            <person name="Joshi V."/>
            <person name="Khan Z.M."/>
            <person name="Jackson L."/>
            <person name="Kovar C."/>
            <person name="Kowis A."/>
            <person name="Lee S."/>
            <person name="Lewis L.R."/>
            <person name="Margolis J."/>
            <person name="Morgan M."/>
            <person name="Nazareth L.V."/>
            <person name="Nguyen N."/>
            <person name="Okwuonu G."/>
            <person name="Parker D."/>
            <person name="Richards S."/>
            <person name="Ruiz S.J."/>
            <person name="Santibanez J."/>
            <person name="Savard J."/>
            <person name="Scherer S.E."/>
            <person name="Schneider B."/>
            <person name="Sodergren E."/>
            <person name="Tautz D."/>
            <person name="Vattahil S."/>
            <person name="Villasana D."/>
            <person name="White C.S."/>
            <person name="Wright R."/>
            <person name="Park Y."/>
            <person name="Beeman R.W."/>
            <person name="Lord J."/>
            <person name="Oppert B."/>
            <person name="Lorenzen M."/>
            <person name="Brown S."/>
            <person name="Wang L."/>
            <person name="Savard J."/>
            <person name="Tautz D."/>
            <person name="Richards S."/>
            <person name="Weinstock G."/>
            <person name="Gibbs R.A."/>
            <person name="Liu Y."/>
            <person name="Worley K."/>
            <person name="Weinstock G."/>
            <person name="Elsik C.G."/>
            <person name="Reese J.T."/>
            <person name="Elhaik E."/>
            <person name="Landan G."/>
            <person name="Graur D."/>
            <person name="Arensburger P."/>
            <person name="Atkinson P."/>
            <person name="Beeman R.W."/>
            <person name="Beidler J."/>
            <person name="Brown S.J."/>
            <person name="Demuth J.P."/>
            <person name="Drury D.W."/>
            <person name="Du Y.Z."/>
            <person name="Fujiwara H."/>
            <person name="Lorenzen M."/>
            <person name="Maselli V."/>
            <person name="Osanai M."/>
            <person name="Park Y."/>
            <person name="Robertson H.M."/>
            <person name="Tu Z."/>
            <person name="Wang J.J."/>
            <person name="Wang S."/>
            <person name="Richards S."/>
            <person name="Song H."/>
            <person name="Zhang L."/>
            <person name="Sodergren E."/>
            <person name="Werner D."/>
            <person name="Stanke M."/>
            <person name="Morgenstern B."/>
            <person name="Solovyev V."/>
            <person name="Kosarev P."/>
            <person name="Brown G."/>
            <person name="Chen H.C."/>
            <person name="Ermolaeva O."/>
            <person name="Hlavina W."/>
            <person name="Kapustin Y."/>
            <person name="Kiryutin B."/>
            <person name="Kitts P."/>
            <person name="Maglott D."/>
            <person name="Pruitt K."/>
            <person name="Sapojnikov V."/>
            <person name="Souvorov A."/>
            <person name="Mackey A.J."/>
            <person name="Waterhouse R.M."/>
            <person name="Wyder S."/>
            <person name="Zdobnov E.M."/>
            <person name="Zdobnov E.M."/>
            <person name="Wyder S."/>
            <person name="Kriventseva E.V."/>
            <person name="Kadowaki T."/>
            <person name="Bork P."/>
            <person name="Aranda M."/>
            <person name="Bao R."/>
            <person name="Beermann A."/>
            <person name="Berns N."/>
            <person name="Bolognesi R."/>
            <person name="Bonneton F."/>
            <person name="Bopp D."/>
            <person name="Brown S.J."/>
            <person name="Bucher G."/>
            <person name="Butts T."/>
            <person name="Chaumot A."/>
            <person name="Denell R.E."/>
            <person name="Ferrier D.E."/>
            <person name="Friedrich M."/>
            <person name="Gordon C.M."/>
            <person name="Jindra M."/>
            <person name="Klingler M."/>
            <person name="Lan Q."/>
            <person name="Lattorff H.M."/>
            <person name="Laudet V."/>
            <person name="von Levetsow C."/>
            <person name="Liu Z."/>
            <person name="Lutz R."/>
            <person name="Lynch J.A."/>
            <person name="da Fonseca R.N."/>
            <person name="Posnien N."/>
            <person name="Reuter R."/>
            <person name="Roth S."/>
            <person name="Savard J."/>
            <person name="Schinko J.B."/>
            <person name="Schmitt C."/>
            <person name="Schoppmeier M."/>
            <person name="Schroder R."/>
            <person name="Shippy T.D."/>
            <person name="Simonnet F."/>
            <person name="Marques-Souza H."/>
            <person name="Tautz D."/>
            <person name="Tomoyasu Y."/>
            <person name="Trauner J."/>
            <person name="Van der Zee M."/>
            <person name="Vervoort M."/>
            <person name="Wittkopp N."/>
            <person name="Wimmer E.A."/>
            <person name="Yang X."/>
            <person name="Jones A.K."/>
            <person name="Sattelle D.B."/>
            <person name="Ebert P.R."/>
            <person name="Nelson D."/>
            <person name="Scott J.G."/>
            <person name="Beeman R.W."/>
            <person name="Muthukrishnan S."/>
            <person name="Kramer K.J."/>
            <person name="Arakane Y."/>
            <person name="Beeman R.W."/>
            <person name="Zhu Q."/>
            <person name="Hogenkamp D."/>
            <person name="Dixit R."/>
            <person name="Oppert B."/>
            <person name="Jiang H."/>
            <person name="Zou Z."/>
            <person name="Marshall J."/>
            <person name="Elpidina E."/>
            <person name="Vinokurov K."/>
            <person name="Oppert C."/>
            <person name="Zou Z."/>
            <person name="Evans J."/>
            <person name="Lu Z."/>
            <person name="Zhao P."/>
            <person name="Sumathipala N."/>
            <person name="Altincicek B."/>
            <person name="Vilcinskas A."/>
            <person name="Williams M."/>
            <person name="Hultmark D."/>
            <person name="Hetru C."/>
            <person name="Jiang H."/>
            <person name="Grimmelikhuijzen C.J."/>
            <person name="Hauser F."/>
            <person name="Cazzamali G."/>
            <person name="Williamson M."/>
            <person name="Park Y."/>
            <person name="Li B."/>
            <person name="Tanaka Y."/>
            <person name="Predel R."/>
            <person name="Neupert S."/>
            <person name="Schachtner J."/>
            <person name="Verleyen P."/>
            <person name="Raible F."/>
            <person name="Bork P."/>
            <person name="Friedrich M."/>
            <person name="Walden K.K."/>
            <person name="Robertson H.M."/>
            <person name="Angeli S."/>
            <person name="Foret S."/>
            <person name="Bucher G."/>
            <person name="Schuetz S."/>
            <person name="Maleszka R."/>
            <person name="Wimmer E.A."/>
            <person name="Beeman R.W."/>
            <person name="Lorenzen M."/>
            <person name="Tomoyasu Y."/>
            <person name="Miller S.C."/>
            <person name="Grossmann D."/>
            <person name="Bucher G."/>
        </authorList>
    </citation>
    <scope>NUCLEOTIDE SEQUENCE [LARGE SCALE GENOMIC DNA]</scope>
    <source>
        <strain evidence="15 16">Georgia GA2</strain>
    </source>
</reference>
<dbReference type="HOGENOM" id="CLU_006842_0_3_1"/>
<sequence>MALDHVLFKFCVCVLIVTTKAQWVVEEEGCRTPDGGTGTCISIYSCKNVMDVLDKVPQPIPQRITNLLKSYHCGFDGRNPKVCCPSKPIVLDLVTEKKPDVEGPPNVSRHKNIDLLPKNCGYFDTDNKIVNGNKTGLFEFPWMALLSYRTGRGPQFKCGATIINERYILTAAHCITNNKFPLIGVRVGEHNIETQKDCELTTEGDLVCAPPYQDLAIEEIIPHPSYDTSLHTNDVGLLRVSPMNLSLENTRPVCLPLERARNYNFTNRNCVVTGWGVTETGRSSPDLLKVQIPVVPYEECARLYKDIKITHQQLCAGGKTKGDSCGGDSGGPLHVMSQLFNDARLVQQGIVSFGPRNCGAGILPGVYTRVAYYMDWILDNMRP</sequence>
<dbReference type="Gene3D" id="2.40.10.10">
    <property type="entry name" value="Trypsin-like serine proteases"/>
    <property type="match status" value="2"/>
</dbReference>
<dbReference type="Proteomes" id="UP000007266">
    <property type="component" value="Linkage group 7"/>
</dbReference>
<dbReference type="eggNOG" id="KOG3627">
    <property type="taxonomic scope" value="Eukaryota"/>
</dbReference>
<evidence type="ECO:0000256" key="4">
    <source>
        <dbReference type="ARBA" id="ARBA00022801"/>
    </source>
</evidence>
<keyword evidence="5 11" id="KW-0720">Serine protease</keyword>
<keyword evidence="12" id="KW-0964">Secreted</keyword>
<dbReference type="PRINTS" id="PR00722">
    <property type="entry name" value="CHYMOTRYPSIN"/>
</dbReference>
<dbReference type="GO" id="GO:0004252">
    <property type="term" value="F:serine-type endopeptidase activity"/>
    <property type="evidence" value="ECO:0007669"/>
    <property type="project" value="UniProtKB-UniRule"/>
</dbReference>
<dbReference type="InterPro" id="IPR001314">
    <property type="entry name" value="Peptidase_S1A"/>
</dbReference>
<keyword evidence="7" id="KW-0865">Zymogen</keyword>
<evidence type="ECO:0000256" key="5">
    <source>
        <dbReference type="ARBA" id="ARBA00022825"/>
    </source>
</evidence>
<dbReference type="InParanoid" id="D6WP86"/>
<comment type="subcellular location">
    <subcellularLocation>
        <location evidence="12">Secreted</location>
    </subcellularLocation>
</comment>
<evidence type="ECO:0000313" key="16">
    <source>
        <dbReference type="Proteomes" id="UP000007266"/>
    </source>
</evidence>
<dbReference type="GO" id="GO:0046872">
    <property type="term" value="F:metal ion binding"/>
    <property type="evidence" value="ECO:0007669"/>
    <property type="project" value="UniProtKB-KW"/>
</dbReference>
<evidence type="ECO:0000256" key="1">
    <source>
        <dbReference type="ARBA" id="ARBA00022670"/>
    </source>
</evidence>
<evidence type="ECO:0000256" key="9">
    <source>
        <dbReference type="ARBA" id="ARBA00023180"/>
    </source>
</evidence>
<gene>
    <name evidence="15" type="primary">AUGUSTUS-3.0.2_09090</name>
    <name evidence="15" type="ORF">TcasGA2_TC009090</name>
</gene>
<evidence type="ECO:0000256" key="12">
    <source>
        <dbReference type="RuleBase" id="RU366078"/>
    </source>
</evidence>
<dbReference type="GO" id="GO:0006508">
    <property type="term" value="P:proteolysis"/>
    <property type="evidence" value="ECO:0007669"/>
    <property type="project" value="UniProtKB-KW"/>
</dbReference>
<keyword evidence="2" id="KW-0479">Metal-binding</keyword>
<dbReference type="PROSITE" id="PS00135">
    <property type="entry name" value="TRYPSIN_SER"/>
    <property type="match status" value="1"/>
</dbReference>
<protein>
    <recommendedName>
        <fullName evidence="12">CLIP domain-containing serine protease</fullName>
        <ecNumber evidence="11">3.4.21.-</ecNumber>
    </recommendedName>
</protein>
<evidence type="ECO:0000256" key="7">
    <source>
        <dbReference type="ARBA" id="ARBA00023145"/>
    </source>
</evidence>
<organism evidence="15 16">
    <name type="scientific">Tribolium castaneum</name>
    <name type="common">Red flour beetle</name>
    <dbReference type="NCBI Taxonomy" id="7070"/>
    <lineage>
        <taxon>Eukaryota</taxon>
        <taxon>Metazoa</taxon>
        <taxon>Ecdysozoa</taxon>
        <taxon>Arthropoda</taxon>
        <taxon>Hexapoda</taxon>
        <taxon>Insecta</taxon>
        <taxon>Pterygota</taxon>
        <taxon>Neoptera</taxon>
        <taxon>Endopterygota</taxon>
        <taxon>Coleoptera</taxon>
        <taxon>Polyphaga</taxon>
        <taxon>Cucujiformia</taxon>
        <taxon>Tenebrionidae</taxon>
        <taxon>Tenebrionidae incertae sedis</taxon>
        <taxon>Tribolium</taxon>
    </lineage>
</organism>
<dbReference type="FunFam" id="2.40.10.10:FF:000028">
    <property type="entry name" value="Serine protease easter"/>
    <property type="match status" value="1"/>
</dbReference>
<keyword evidence="16" id="KW-1185">Reference proteome</keyword>
<dbReference type="CDD" id="cd00190">
    <property type="entry name" value="Tryp_SPc"/>
    <property type="match status" value="1"/>
</dbReference>
<dbReference type="InterPro" id="IPR022700">
    <property type="entry name" value="CLIP"/>
</dbReference>
<name>D6WP86_TRICA</name>
<evidence type="ECO:0000259" key="14">
    <source>
        <dbReference type="PROSITE" id="PS51888"/>
    </source>
</evidence>
<evidence type="ECO:0000259" key="13">
    <source>
        <dbReference type="PROSITE" id="PS50240"/>
    </source>
</evidence>
<evidence type="ECO:0000313" key="15">
    <source>
        <dbReference type="EMBL" id="EFA07452.2"/>
    </source>
</evidence>
<dbReference type="EC" id="3.4.21.-" evidence="11"/>
<dbReference type="InterPro" id="IPR018114">
    <property type="entry name" value="TRYPSIN_HIS"/>
</dbReference>
<dbReference type="PROSITE" id="PS00134">
    <property type="entry name" value="TRYPSIN_HIS"/>
    <property type="match status" value="1"/>
</dbReference>
<feature type="domain" description="Peptidase S1" evidence="13">
    <location>
        <begin position="129"/>
        <end position="382"/>
    </location>
</feature>
<dbReference type="InterPro" id="IPR043504">
    <property type="entry name" value="Peptidase_S1_PA_chymotrypsin"/>
</dbReference>
<comment type="similarity">
    <text evidence="10 12">Belongs to the peptidase S1 family. CLIP subfamily.</text>
</comment>
<dbReference type="EMBL" id="KQ971353">
    <property type="protein sequence ID" value="EFA07452.2"/>
    <property type="molecule type" value="Genomic_DNA"/>
</dbReference>
<dbReference type="InterPro" id="IPR001254">
    <property type="entry name" value="Trypsin_dom"/>
</dbReference>
<evidence type="ECO:0000256" key="10">
    <source>
        <dbReference type="ARBA" id="ARBA00024195"/>
    </source>
</evidence>
<dbReference type="InterPro" id="IPR033116">
    <property type="entry name" value="TRYPSIN_SER"/>
</dbReference>
<keyword evidence="3 12" id="KW-0732">Signal</keyword>
<dbReference type="GO" id="GO:0045087">
    <property type="term" value="P:innate immune response"/>
    <property type="evidence" value="ECO:0000318"/>
    <property type="project" value="GO_Central"/>
</dbReference>
<dbReference type="Gene3D" id="3.30.1640.30">
    <property type="match status" value="1"/>
</dbReference>
<keyword evidence="9" id="KW-0325">Glycoprotein</keyword>
<keyword evidence="8" id="KW-1015">Disulfide bond</keyword>
<dbReference type="FunFam" id="3.30.1640.30:FF:000001">
    <property type="entry name" value="Serine protease 7"/>
    <property type="match status" value="1"/>
</dbReference>
<dbReference type="PANTHER" id="PTHR24256">
    <property type="entry name" value="TRYPTASE-RELATED"/>
    <property type="match status" value="1"/>
</dbReference>
<keyword evidence="6" id="KW-0106">Calcium</keyword>
<dbReference type="SMART" id="SM00020">
    <property type="entry name" value="Tryp_SPc"/>
    <property type="match status" value="1"/>
</dbReference>
<dbReference type="Pfam" id="PF12032">
    <property type="entry name" value="CLIP"/>
    <property type="match status" value="1"/>
</dbReference>
<evidence type="ECO:0000256" key="3">
    <source>
        <dbReference type="ARBA" id="ARBA00022729"/>
    </source>
</evidence>
<dbReference type="PROSITE" id="PS50240">
    <property type="entry name" value="TRYPSIN_DOM"/>
    <property type="match status" value="1"/>
</dbReference>
<dbReference type="PROSITE" id="PS51888">
    <property type="entry name" value="CLIP"/>
    <property type="match status" value="1"/>
</dbReference>
<dbReference type="SUPFAM" id="SSF50494">
    <property type="entry name" value="Trypsin-like serine proteases"/>
    <property type="match status" value="1"/>
</dbReference>
<dbReference type="OMA" id="DYVQWIT"/>
<keyword evidence="1 11" id="KW-0645">Protease</keyword>
<dbReference type="AlphaFoldDB" id="D6WP86"/>
<evidence type="ECO:0000256" key="2">
    <source>
        <dbReference type="ARBA" id="ARBA00022723"/>
    </source>
</evidence>